<accession>A0A8X6NQW2</accession>
<gene>
    <name evidence="1" type="ORF">NPIL_278401</name>
</gene>
<proteinExistence type="predicted"/>
<evidence type="ECO:0000313" key="1">
    <source>
        <dbReference type="EMBL" id="GFT28894.1"/>
    </source>
</evidence>
<reference evidence="1" key="1">
    <citation type="submission" date="2020-08" db="EMBL/GenBank/DDBJ databases">
        <title>Multicomponent nature underlies the extraordinary mechanical properties of spider dragline silk.</title>
        <authorList>
            <person name="Kono N."/>
            <person name="Nakamura H."/>
            <person name="Mori M."/>
            <person name="Yoshida Y."/>
            <person name="Ohtoshi R."/>
            <person name="Malay A.D."/>
            <person name="Moran D.A.P."/>
            <person name="Tomita M."/>
            <person name="Numata K."/>
            <person name="Arakawa K."/>
        </authorList>
    </citation>
    <scope>NUCLEOTIDE SEQUENCE</scope>
</reference>
<dbReference type="Proteomes" id="UP000887013">
    <property type="component" value="Unassembled WGS sequence"/>
</dbReference>
<organism evidence="1 2">
    <name type="scientific">Nephila pilipes</name>
    <name type="common">Giant wood spider</name>
    <name type="synonym">Nephila maculata</name>
    <dbReference type="NCBI Taxonomy" id="299642"/>
    <lineage>
        <taxon>Eukaryota</taxon>
        <taxon>Metazoa</taxon>
        <taxon>Ecdysozoa</taxon>
        <taxon>Arthropoda</taxon>
        <taxon>Chelicerata</taxon>
        <taxon>Arachnida</taxon>
        <taxon>Araneae</taxon>
        <taxon>Araneomorphae</taxon>
        <taxon>Entelegynae</taxon>
        <taxon>Araneoidea</taxon>
        <taxon>Nephilidae</taxon>
        <taxon>Nephila</taxon>
    </lineage>
</organism>
<keyword evidence="2" id="KW-1185">Reference proteome</keyword>
<protein>
    <submittedName>
        <fullName evidence="1">Uncharacterized protein</fullName>
    </submittedName>
</protein>
<dbReference type="EMBL" id="BMAW01012487">
    <property type="protein sequence ID" value="GFT28894.1"/>
    <property type="molecule type" value="Genomic_DNA"/>
</dbReference>
<comment type="caution">
    <text evidence="1">The sequence shown here is derived from an EMBL/GenBank/DDBJ whole genome shotgun (WGS) entry which is preliminary data.</text>
</comment>
<dbReference type="AlphaFoldDB" id="A0A8X6NQW2"/>
<name>A0A8X6NQW2_NEPPI</name>
<evidence type="ECO:0000313" key="2">
    <source>
        <dbReference type="Proteomes" id="UP000887013"/>
    </source>
</evidence>
<sequence>MIKSIRKSLLAVESVIDFECLGSRQGTQYFAKWDNTRAITLQPLSGRPRHMVDGESRFLKRIMEANHGDSDGKYVRNAKMHLVAVSA</sequence>